<protein>
    <submittedName>
        <fullName evidence="6">DoxX-like family protein</fullName>
    </submittedName>
</protein>
<accession>A0A1G8RQ59</accession>
<keyword evidence="3 5" id="KW-1133">Transmembrane helix</keyword>
<feature type="transmembrane region" description="Helical" evidence="5">
    <location>
        <begin position="6"/>
        <end position="25"/>
    </location>
</feature>
<organism evidence="6 7">
    <name type="scientific">Lentzea albidocapillata subsp. violacea</name>
    <dbReference type="NCBI Taxonomy" id="128104"/>
    <lineage>
        <taxon>Bacteria</taxon>
        <taxon>Bacillati</taxon>
        <taxon>Actinomycetota</taxon>
        <taxon>Actinomycetes</taxon>
        <taxon>Pseudonocardiales</taxon>
        <taxon>Pseudonocardiaceae</taxon>
        <taxon>Lentzea</taxon>
    </lineage>
</organism>
<reference evidence="7" key="1">
    <citation type="submission" date="2016-10" db="EMBL/GenBank/DDBJ databases">
        <authorList>
            <person name="Varghese N."/>
            <person name="Submissions S."/>
        </authorList>
    </citation>
    <scope>NUCLEOTIDE SEQUENCE [LARGE SCALE GENOMIC DNA]</scope>
    <source>
        <strain evidence="7">DSM 44796</strain>
    </source>
</reference>
<sequence>MNVAVWIVSGVLAALYLMAGFTKLAKTKQDLLAEPKMAWAGDFTSGQVKGIGAVEVAGAIGLVLPWLTGVAPILTPIAALGLALVQVGAAITHIRRGEGATVPINLVLCALAVFVAVVRFGQL</sequence>
<dbReference type="GO" id="GO:0016020">
    <property type="term" value="C:membrane"/>
    <property type="evidence" value="ECO:0007669"/>
    <property type="project" value="UniProtKB-SubCell"/>
</dbReference>
<dbReference type="EMBL" id="FNET01000001">
    <property type="protein sequence ID" value="SDJ19043.1"/>
    <property type="molecule type" value="Genomic_DNA"/>
</dbReference>
<gene>
    <name evidence="6" type="ORF">SAMN04488074_101749</name>
</gene>
<evidence type="ECO:0000256" key="2">
    <source>
        <dbReference type="ARBA" id="ARBA00022692"/>
    </source>
</evidence>
<dbReference type="Pfam" id="PF13564">
    <property type="entry name" value="DoxX_2"/>
    <property type="match status" value="1"/>
</dbReference>
<evidence type="ECO:0000313" key="6">
    <source>
        <dbReference type="EMBL" id="SDJ19043.1"/>
    </source>
</evidence>
<proteinExistence type="predicted"/>
<feature type="transmembrane region" description="Helical" evidence="5">
    <location>
        <begin position="73"/>
        <end position="92"/>
    </location>
</feature>
<dbReference type="InterPro" id="IPR032808">
    <property type="entry name" value="DoxX"/>
</dbReference>
<comment type="subcellular location">
    <subcellularLocation>
        <location evidence="1">Membrane</location>
        <topology evidence="1">Multi-pass membrane protein</topology>
    </subcellularLocation>
</comment>
<evidence type="ECO:0000313" key="7">
    <source>
        <dbReference type="Proteomes" id="UP000199682"/>
    </source>
</evidence>
<evidence type="ECO:0000256" key="3">
    <source>
        <dbReference type="ARBA" id="ARBA00022989"/>
    </source>
</evidence>
<keyword evidence="4 5" id="KW-0472">Membrane</keyword>
<name>A0A1G8RQ59_9PSEU</name>
<evidence type="ECO:0000256" key="1">
    <source>
        <dbReference type="ARBA" id="ARBA00004141"/>
    </source>
</evidence>
<dbReference type="RefSeq" id="WP_090004164.1">
    <property type="nucleotide sequence ID" value="NZ_FNET01000001.1"/>
</dbReference>
<evidence type="ECO:0000256" key="5">
    <source>
        <dbReference type="SAM" id="Phobius"/>
    </source>
</evidence>
<evidence type="ECO:0000256" key="4">
    <source>
        <dbReference type="ARBA" id="ARBA00023136"/>
    </source>
</evidence>
<keyword evidence="2 5" id="KW-0812">Transmembrane</keyword>
<feature type="transmembrane region" description="Helical" evidence="5">
    <location>
        <begin position="104"/>
        <end position="121"/>
    </location>
</feature>
<dbReference type="Proteomes" id="UP000199682">
    <property type="component" value="Unassembled WGS sequence"/>
</dbReference>
<dbReference type="AlphaFoldDB" id="A0A1G8RQ59"/>